<keyword evidence="4 5" id="KW-0472">Membrane</keyword>
<feature type="transmembrane region" description="Helical" evidence="5">
    <location>
        <begin position="232"/>
        <end position="265"/>
    </location>
</feature>
<name>A0AA94L141_DESDE</name>
<feature type="transmembrane region" description="Helical" evidence="5">
    <location>
        <begin position="12"/>
        <end position="30"/>
    </location>
</feature>
<keyword evidence="3 5" id="KW-1133">Transmembrane helix</keyword>
<accession>A0AA94L141</accession>
<dbReference type="RefSeq" id="WP_012624453.1">
    <property type="nucleotide sequence ID" value="NZ_FPIW01000003.1"/>
</dbReference>
<feature type="transmembrane region" description="Helical" evidence="5">
    <location>
        <begin position="85"/>
        <end position="100"/>
    </location>
</feature>
<evidence type="ECO:0000256" key="4">
    <source>
        <dbReference type="ARBA" id="ARBA00023136"/>
    </source>
</evidence>
<feature type="domain" description="Integral membrane bound transporter" evidence="6">
    <location>
        <begin position="190"/>
        <end position="315"/>
    </location>
</feature>
<feature type="transmembrane region" description="Helical" evidence="5">
    <location>
        <begin position="132"/>
        <end position="153"/>
    </location>
</feature>
<evidence type="ECO:0000259" key="6">
    <source>
        <dbReference type="Pfam" id="PF13515"/>
    </source>
</evidence>
<gene>
    <name evidence="7" type="ORF">SAMN02910291_00263</name>
</gene>
<feature type="transmembrane region" description="Helical" evidence="5">
    <location>
        <begin position="61"/>
        <end position="79"/>
    </location>
</feature>
<comment type="caution">
    <text evidence="7">The sequence shown here is derived from an EMBL/GenBank/DDBJ whole genome shotgun (WGS) entry which is preliminary data.</text>
</comment>
<feature type="transmembrane region" description="Helical" evidence="5">
    <location>
        <begin position="271"/>
        <end position="291"/>
    </location>
</feature>
<evidence type="ECO:0000313" key="8">
    <source>
        <dbReference type="Proteomes" id="UP000182680"/>
    </source>
</evidence>
<dbReference type="AlphaFoldDB" id="A0AA94L141"/>
<evidence type="ECO:0000256" key="3">
    <source>
        <dbReference type="ARBA" id="ARBA00022989"/>
    </source>
</evidence>
<feature type="transmembrane region" description="Helical" evidence="5">
    <location>
        <begin position="303"/>
        <end position="325"/>
    </location>
</feature>
<feature type="transmembrane region" description="Helical" evidence="5">
    <location>
        <begin position="36"/>
        <end position="54"/>
    </location>
</feature>
<evidence type="ECO:0000256" key="1">
    <source>
        <dbReference type="ARBA" id="ARBA00004141"/>
    </source>
</evidence>
<evidence type="ECO:0000256" key="2">
    <source>
        <dbReference type="ARBA" id="ARBA00022692"/>
    </source>
</evidence>
<dbReference type="InterPro" id="IPR049453">
    <property type="entry name" value="Memb_transporter_dom"/>
</dbReference>
<comment type="subcellular location">
    <subcellularLocation>
        <location evidence="1">Membrane</location>
        <topology evidence="1">Multi-pass membrane protein</topology>
    </subcellularLocation>
</comment>
<keyword evidence="2 5" id="KW-0812">Transmembrane</keyword>
<evidence type="ECO:0000256" key="5">
    <source>
        <dbReference type="SAM" id="Phobius"/>
    </source>
</evidence>
<dbReference type="GO" id="GO:0016020">
    <property type="term" value="C:membrane"/>
    <property type="evidence" value="ECO:0007669"/>
    <property type="project" value="UniProtKB-SubCell"/>
</dbReference>
<proteinExistence type="predicted"/>
<dbReference type="EMBL" id="FPIW01000003">
    <property type="protein sequence ID" value="SFW17592.1"/>
    <property type="molecule type" value="Genomic_DNA"/>
</dbReference>
<sequence>MPTPTPRRDLVVRGILYMLAMAIPTSVSLICNEPEVLVLGALGALFALFIAPRYKPLPRTLCIGAGGLLVCMAGAVGVFTQGNNNLALIPLVMFSWLAALPRPDQAYLSLVFKNMGTAALLTHFGMTSSISAAAIYMTGLALGATLSVLGIRFGSGQGSGASPFEEFKAFKHGAVNNPLFGMAVPATVLLCTLAAGGLHFSHPAWVGLTVLFVMHSDGATELRRIRDRALGTVVGVIAAAPLVFYISSPLPLAACVFCAALFIPYAQRGHYMLFSFIITLIVLLLIDMATLRMGGDISLLRWRLLDTILACGGVLISNLILRLIASRLNRNKKLENTV</sequence>
<organism evidence="7 8">
    <name type="scientific">Desulfovibrio desulfuricans</name>
    <dbReference type="NCBI Taxonomy" id="876"/>
    <lineage>
        <taxon>Bacteria</taxon>
        <taxon>Pseudomonadati</taxon>
        <taxon>Thermodesulfobacteriota</taxon>
        <taxon>Desulfovibrionia</taxon>
        <taxon>Desulfovibrionales</taxon>
        <taxon>Desulfovibrionaceae</taxon>
        <taxon>Desulfovibrio</taxon>
    </lineage>
</organism>
<evidence type="ECO:0000313" key="7">
    <source>
        <dbReference type="EMBL" id="SFW17592.1"/>
    </source>
</evidence>
<dbReference type="Pfam" id="PF13515">
    <property type="entry name" value="FUSC_2"/>
    <property type="match status" value="1"/>
</dbReference>
<reference evidence="8" key="1">
    <citation type="submission" date="2016-11" db="EMBL/GenBank/DDBJ databases">
        <authorList>
            <person name="Jaros S."/>
            <person name="Januszkiewicz K."/>
            <person name="Wedrychowicz H."/>
        </authorList>
    </citation>
    <scope>NUCLEOTIDE SEQUENCE [LARGE SCALE GENOMIC DNA]</scope>
    <source>
        <strain evidence="8">DSM 7057</strain>
    </source>
</reference>
<dbReference type="Proteomes" id="UP000182680">
    <property type="component" value="Unassembled WGS sequence"/>
</dbReference>
<feature type="transmembrane region" description="Helical" evidence="5">
    <location>
        <begin position="174"/>
        <end position="196"/>
    </location>
</feature>
<protein>
    <submittedName>
        <fullName evidence="7">Fusaric acid resistance protein-like</fullName>
    </submittedName>
</protein>